<dbReference type="GO" id="GO:0030247">
    <property type="term" value="F:polysaccharide binding"/>
    <property type="evidence" value="ECO:0007669"/>
    <property type="project" value="InterPro"/>
</dbReference>
<evidence type="ECO:0000259" key="4">
    <source>
        <dbReference type="Pfam" id="PF13947"/>
    </source>
</evidence>
<dbReference type="Proteomes" id="UP000222542">
    <property type="component" value="Unassembled WGS sequence"/>
</dbReference>
<dbReference type="Gramene" id="PHT68929">
    <property type="protein sequence ID" value="PHT68929"/>
    <property type="gene ID" value="T459_28416"/>
</dbReference>
<evidence type="ECO:0000256" key="1">
    <source>
        <dbReference type="ARBA" id="ARBA00004167"/>
    </source>
</evidence>
<name>A0A2G2YGU0_CAPAN</name>
<feature type="signal peptide" evidence="3">
    <location>
        <begin position="1"/>
        <end position="17"/>
    </location>
</feature>
<proteinExistence type="predicted"/>
<reference evidence="5 6" key="2">
    <citation type="journal article" date="2017" name="Genome Biol.">
        <title>New reference genome sequences of hot pepper reveal the massive evolution of plant disease-resistance genes by retroduplication.</title>
        <authorList>
            <person name="Kim S."/>
            <person name="Park J."/>
            <person name="Yeom S.I."/>
            <person name="Kim Y.M."/>
            <person name="Seo E."/>
            <person name="Kim K.T."/>
            <person name="Kim M.S."/>
            <person name="Lee J.M."/>
            <person name="Cheong K."/>
            <person name="Shin H.S."/>
            <person name="Kim S.B."/>
            <person name="Han K."/>
            <person name="Lee J."/>
            <person name="Park M."/>
            <person name="Lee H.A."/>
            <person name="Lee H.Y."/>
            <person name="Lee Y."/>
            <person name="Oh S."/>
            <person name="Lee J.H."/>
            <person name="Choi E."/>
            <person name="Choi E."/>
            <person name="Lee S.E."/>
            <person name="Jeon J."/>
            <person name="Kim H."/>
            <person name="Choi G."/>
            <person name="Song H."/>
            <person name="Lee J."/>
            <person name="Lee S.C."/>
            <person name="Kwon J.K."/>
            <person name="Lee H.Y."/>
            <person name="Koo N."/>
            <person name="Hong Y."/>
            <person name="Kim R.W."/>
            <person name="Kang W.H."/>
            <person name="Huh J.H."/>
            <person name="Kang B.C."/>
            <person name="Yang T.J."/>
            <person name="Lee Y.H."/>
            <person name="Bennetzen J.L."/>
            <person name="Choi D."/>
        </authorList>
    </citation>
    <scope>NUCLEOTIDE SEQUENCE [LARGE SCALE GENOMIC DNA]</scope>
    <source>
        <strain evidence="6">cv. CM334</strain>
    </source>
</reference>
<evidence type="ECO:0000313" key="5">
    <source>
        <dbReference type="EMBL" id="PHT68929.1"/>
    </source>
</evidence>
<dbReference type="CDD" id="cd00054">
    <property type="entry name" value="EGF_CA"/>
    <property type="match status" value="1"/>
</dbReference>
<evidence type="ECO:0000256" key="2">
    <source>
        <dbReference type="ARBA" id="ARBA00022729"/>
    </source>
</evidence>
<dbReference type="GO" id="GO:0016020">
    <property type="term" value="C:membrane"/>
    <property type="evidence" value="ECO:0007669"/>
    <property type="project" value="UniProtKB-SubCell"/>
</dbReference>
<reference evidence="5 6" key="1">
    <citation type="journal article" date="2014" name="Nat. Genet.">
        <title>Genome sequence of the hot pepper provides insights into the evolution of pungency in Capsicum species.</title>
        <authorList>
            <person name="Kim S."/>
            <person name="Park M."/>
            <person name="Yeom S.I."/>
            <person name="Kim Y.M."/>
            <person name="Lee J.M."/>
            <person name="Lee H.A."/>
            <person name="Seo E."/>
            <person name="Choi J."/>
            <person name="Cheong K."/>
            <person name="Kim K.T."/>
            <person name="Jung K."/>
            <person name="Lee G.W."/>
            <person name="Oh S.K."/>
            <person name="Bae C."/>
            <person name="Kim S.B."/>
            <person name="Lee H.Y."/>
            <person name="Kim S.Y."/>
            <person name="Kim M.S."/>
            <person name="Kang B.C."/>
            <person name="Jo Y.D."/>
            <person name="Yang H.B."/>
            <person name="Jeong H.J."/>
            <person name="Kang W.H."/>
            <person name="Kwon J.K."/>
            <person name="Shin C."/>
            <person name="Lim J.Y."/>
            <person name="Park J.H."/>
            <person name="Huh J.H."/>
            <person name="Kim J.S."/>
            <person name="Kim B.D."/>
            <person name="Cohen O."/>
            <person name="Paran I."/>
            <person name="Suh M.C."/>
            <person name="Lee S.B."/>
            <person name="Kim Y.K."/>
            <person name="Shin Y."/>
            <person name="Noh S.J."/>
            <person name="Park J."/>
            <person name="Seo Y.S."/>
            <person name="Kwon S.Y."/>
            <person name="Kim H.A."/>
            <person name="Park J.M."/>
            <person name="Kim H.J."/>
            <person name="Choi S.B."/>
            <person name="Bosland P.W."/>
            <person name="Reeves G."/>
            <person name="Jo S.H."/>
            <person name="Lee B.W."/>
            <person name="Cho H.T."/>
            <person name="Choi H.S."/>
            <person name="Lee M.S."/>
            <person name="Yu Y."/>
            <person name="Do Choi Y."/>
            <person name="Park B.S."/>
            <person name="van Deynze A."/>
            <person name="Ashrafi H."/>
            <person name="Hill T."/>
            <person name="Kim W.T."/>
            <person name="Pai H.S."/>
            <person name="Ahn H.K."/>
            <person name="Yeam I."/>
            <person name="Giovannoni J.J."/>
            <person name="Rose J.K."/>
            <person name="Sorensen I."/>
            <person name="Lee S.J."/>
            <person name="Kim R.W."/>
            <person name="Choi I.Y."/>
            <person name="Choi B.S."/>
            <person name="Lim J.S."/>
            <person name="Lee Y.H."/>
            <person name="Choi D."/>
        </authorList>
    </citation>
    <scope>NUCLEOTIDE SEQUENCE [LARGE SCALE GENOMIC DNA]</scope>
    <source>
        <strain evidence="6">cv. CM334</strain>
    </source>
</reference>
<keyword evidence="2 3" id="KW-0732">Signal</keyword>
<accession>A0A2G2YGU0</accession>
<organism evidence="5 6">
    <name type="scientific">Capsicum annuum</name>
    <name type="common">Capsicum pepper</name>
    <dbReference type="NCBI Taxonomy" id="4072"/>
    <lineage>
        <taxon>Eukaryota</taxon>
        <taxon>Viridiplantae</taxon>
        <taxon>Streptophyta</taxon>
        <taxon>Embryophyta</taxon>
        <taxon>Tracheophyta</taxon>
        <taxon>Spermatophyta</taxon>
        <taxon>Magnoliopsida</taxon>
        <taxon>eudicotyledons</taxon>
        <taxon>Gunneridae</taxon>
        <taxon>Pentapetalae</taxon>
        <taxon>asterids</taxon>
        <taxon>lamiids</taxon>
        <taxon>Solanales</taxon>
        <taxon>Solanaceae</taxon>
        <taxon>Solanoideae</taxon>
        <taxon>Capsiceae</taxon>
        <taxon>Capsicum</taxon>
    </lineage>
</organism>
<evidence type="ECO:0000313" key="6">
    <source>
        <dbReference type="Proteomes" id="UP000222542"/>
    </source>
</evidence>
<gene>
    <name evidence="5" type="ORF">T459_28416</name>
</gene>
<comment type="caution">
    <text evidence="5">The sequence shown here is derived from an EMBL/GenBank/DDBJ whole genome shotgun (WGS) entry which is preliminary data.</text>
</comment>
<dbReference type="InterPro" id="IPR025287">
    <property type="entry name" value="WAK_GUB"/>
</dbReference>
<protein>
    <recommendedName>
        <fullName evidence="4">Wall-associated receptor kinase galacturonan-binding domain-containing protein</fullName>
    </recommendedName>
</protein>
<dbReference type="PANTHER" id="PTHR33491">
    <property type="entry name" value="OSJNBA0016N04.9 PROTEIN"/>
    <property type="match status" value="1"/>
</dbReference>
<dbReference type="STRING" id="4072.A0A2G2YGU0"/>
<dbReference type="Pfam" id="PF13947">
    <property type="entry name" value="GUB_WAK_bind"/>
    <property type="match status" value="1"/>
</dbReference>
<dbReference type="EMBL" id="AYRZ02000011">
    <property type="protein sequence ID" value="PHT68929.1"/>
    <property type="molecule type" value="Genomic_DNA"/>
</dbReference>
<sequence length="283" mass="30874">MLLNIAFLHLMIPMLLGLFKNVIGCVSDPSKVVHFWRIRHGCSNIFGESEQLRTILICSLFSVSSLQFTTKSIANATTVTKPGCDSKCGSLTVPFPFGIGNGTGCSIDPSFDITCIVSFNPPKAFLSGKNIEVVDLLDAHILVKNSVGSHCFDQTGALINKELEKLQQWMHFVVFEKRGHNRWLLLGNRMLPDFNSKCSDLSNLSFEDKVIEKVPVVIDWAIGNGNCTEAKKSGDYACGENSICVDSETGLGGYRCNCYSGYQGNLYVSPGCTGPPLVMANGR</sequence>
<comment type="subcellular location">
    <subcellularLocation>
        <location evidence="1">Membrane</location>
        <topology evidence="1">Single-pass membrane protein</topology>
    </subcellularLocation>
</comment>
<evidence type="ECO:0000256" key="3">
    <source>
        <dbReference type="SAM" id="SignalP"/>
    </source>
</evidence>
<keyword evidence="6" id="KW-1185">Reference proteome</keyword>
<feature type="domain" description="Wall-associated receptor kinase galacturonan-binding" evidence="4">
    <location>
        <begin position="84"/>
        <end position="126"/>
    </location>
</feature>
<dbReference type="AlphaFoldDB" id="A0A2G2YGU0"/>
<feature type="chain" id="PRO_5013653113" description="Wall-associated receptor kinase galacturonan-binding domain-containing protein" evidence="3">
    <location>
        <begin position="18"/>
        <end position="283"/>
    </location>
</feature>